<dbReference type="InterPro" id="IPR045063">
    <property type="entry name" value="Dynamin_N"/>
</dbReference>
<dbReference type="GO" id="GO:0005874">
    <property type="term" value="C:microtubule"/>
    <property type="evidence" value="ECO:0007669"/>
    <property type="project" value="TreeGrafter"/>
</dbReference>
<feature type="domain" description="Dynamin-type G" evidence="5">
    <location>
        <begin position="53"/>
        <end position="176"/>
    </location>
</feature>
<dbReference type="GO" id="GO:0016020">
    <property type="term" value="C:membrane"/>
    <property type="evidence" value="ECO:0007669"/>
    <property type="project" value="TreeGrafter"/>
</dbReference>
<dbReference type="InterPro" id="IPR000375">
    <property type="entry name" value="Dynamin_stalk"/>
</dbReference>
<keyword evidence="3" id="KW-0505">Motor protein</keyword>
<keyword evidence="7" id="KW-1185">Reference proteome</keyword>
<dbReference type="PROSITE" id="PS51388">
    <property type="entry name" value="GED"/>
    <property type="match status" value="1"/>
</dbReference>
<dbReference type="Gene3D" id="3.40.50.300">
    <property type="entry name" value="P-loop containing nucleotide triphosphate hydrolases"/>
    <property type="match status" value="2"/>
</dbReference>
<evidence type="ECO:0000256" key="1">
    <source>
        <dbReference type="ARBA" id="ARBA00022741"/>
    </source>
</evidence>
<dbReference type="PANTHER" id="PTHR11566">
    <property type="entry name" value="DYNAMIN"/>
    <property type="match status" value="1"/>
</dbReference>
<dbReference type="AlphaFoldDB" id="A0AA38TTY8"/>
<dbReference type="EMBL" id="JARYMX010000002">
    <property type="protein sequence ID" value="KAJ9560935.1"/>
    <property type="molecule type" value="Genomic_DNA"/>
</dbReference>
<dbReference type="Pfam" id="PF00350">
    <property type="entry name" value="Dynamin_N"/>
    <property type="match status" value="1"/>
</dbReference>
<dbReference type="InterPro" id="IPR022812">
    <property type="entry name" value="Dynamin"/>
</dbReference>
<dbReference type="GO" id="GO:0008017">
    <property type="term" value="F:microtubule binding"/>
    <property type="evidence" value="ECO:0007669"/>
    <property type="project" value="TreeGrafter"/>
</dbReference>
<dbReference type="GO" id="GO:0005737">
    <property type="term" value="C:cytoplasm"/>
    <property type="evidence" value="ECO:0007669"/>
    <property type="project" value="TreeGrafter"/>
</dbReference>
<dbReference type="PANTHER" id="PTHR11566:SF173">
    <property type="entry name" value="DYNAMIN-RELATED PROTEIN 4C"/>
    <property type="match status" value="1"/>
</dbReference>
<protein>
    <submittedName>
        <fullName evidence="6">Uncharacterized protein</fullName>
    </submittedName>
</protein>
<comment type="caution">
    <text evidence="6">The sequence shown here is derived from an EMBL/GenBank/DDBJ whole genome shotgun (WGS) entry which is preliminary data.</text>
</comment>
<keyword evidence="1" id="KW-0547">Nucleotide-binding</keyword>
<name>A0AA38TTY8_9ASTR</name>
<dbReference type="PRINTS" id="PR00195">
    <property type="entry name" value="DYNAMIN"/>
</dbReference>
<dbReference type="SUPFAM" id="SSF52540">
    <property type="entry name" value="P-loop containing nucleoside triphosphate hydrolases"/>
    <property type="match status" value="1"/>
</dbReference>
<accession>A0AA38TTY8</accession>
<proteinExistence type="predicted"/>
<evidence type="ECO:0000256" key="2">
    <source>
        <dbReference type="ARBA" id="ARBA00023134"/>
    </source>
</evidence>
<evidence type="ECO:0000259" key="4">
    <source>
        <dbReference type="PROSITE" id="PS51388"/>
    </source>
</evidence>
<reference evidence="6" key="1">
    <citation type="submission" date="2023-03" db="EMBL/GenBank/DDBJ databases">
        <title>Chromosome-scale reference genome and RAD-based genetic map of yellow starthistle (Centaurea solstitialis) reveal putative structural variation and QTLs associated with invader traits.</title>
        <authorList>
            <person name="Reatini B."/>
            <person name="Cang F.A."/>
            <person name="Jiang Q."/>
            <person name="Mckibben M.T.W."/>
            <person name="Barker M.S."/>
            <person name="Rieseberg L.H."/>
            <person name="Dlugosch K.M."/>
        </authorList>
    </citation>
    <scope>NUCLEOTIDE SEQUENCE</scope>
    <source>
        <strain evidence="6">CAN-66</strain>
        <tissue evidence="6">Leaf</tissue>
    </source>
</reference>
<evidence type="ECO:0000259" key="5">
    <source>
        <dbReference type="PROSITE" id="PS51718"/>
    </source>
</evidence>
<dbReference type="Pfam" id="PF01031">
    <property type="entry name" value="Dynamin_M"/>
    <property type="match status" value="1"/>
</dbReference>
<gene>
    <name evidence="6" type="ORF">OSB04_006095</name>
</gene>
<dbReference type="InterPro" id="IPR001401">
    <property type="entry name" value="Dynamin_GTPase"/>
</dbReference>
<organism evidence="6 7">
    <name type="scientific">Centaurea solstitialis</name>
    <name type="common">yellow star-thistle</name>
    <dbReference type="NCBI Taxonomy" id="347529"/>
    <lineage>
        <taxon>Eukaryota</taxon>
        <taxon>Viridiplantae</taxon>
        <taxon>Streptophyta</taxon>
        <taxon>Embryophyta</taxon>
        <taxon>Tracheophyta</taxon>
        <taxon>Spermatophyta</taxon>
        <taxon>Magnoliopsida</taxon>
        <taxon>eudicotyledons</taxon>
        <taxon>Gunneridae</taxon>
        <taxon>Pentapetalae</taxon>
        <taxon>asterids</taxon>
        <taxon>campanulids</taxon>
        <taxon>Asterales</taxon>
        <taxon>Asteraceae</taxon>
        <taxon>Carduoideae</taxon>
        <taxon>Cardueae</taxon>
        <taxon>Centaureinae</taxon>
        <taxon>Centaurea</taxon>
    </lineage>
</organism>
<dbReference type="InterPro" id="IPR027417">
    <property type="entry name" value="P-loop_NTPase"/>
</dbReference>
<keyword evidence="2" id="KW-0342">GTP-binding</keyword>
<feature type="domain" description="GED" evidence="4">
    <location>
        <begin position="574"/>
        <end position="666"/>
    </location>
</feature>
<dbReference type="InterPro" id="IPR003130">
    <property type="entry name" value="GED"/>
</dbReference>
<sequence>MVENYISVQFTDDGEVVHPSADSPPFVSSYNDKIRPILDAVDNLRRLKITEEGIPLPTIVVVVDQSCGKSSVLESLACISLPHGHGICTRVPLIMRLQHHSDPVPEFLLQFQGKVVPINAEGEICEAIGKATEEIAGDRKGISNVPLTLIVKKKGVPDLTMVDLPGITQVLVHDQPLRTNLRSQPGQVILFVALCLDGTHDGLHRRTQIQPEPVKPSGRALVVVGGGFFLFEQEVHEYVFVVKELRYGNGAHKGRRKHHLERSFCVRRFFDVRINSYSRRVDPTGQRTLAVVTKCNQSPDDLFEKVTSNDVNISLDYICIRNRINNARSHPIDNHIEMFAGYRQKDQREARCFGFGAQQIAPEACEYSQCNGRVIQMVGSLKETLQKILIRGEFDEYVDDKQMHCNARLIEMLDEYSTELRSSVKFSDNFLVDEMEVLEEANRIRLPHFASHSAFLLWGYLENVFMRVLVDHYGSYPQLLPSIRKSTHSMMSKMKKKFLERVIEMIEMEKLMDYTCDPNFNATWKKLMGDPHEQFDKVIREYNYRSSGLMSVEGYEYVNIKHLVSVSENVREQVFDLKMRMTAYWEIVLKRMVDWVALQIQFLIKQMVNNEMRTEIVNEVMVNDGGIEKMMDEPSSIAAQRERLRKSIDLLQESKEVLGQVIDGILTADWRLGMKTRCFICVNKNLD</sequence>
<dbReference type="SMART" id="SM00302">
    <property type="entry name" value="GED"/>
    <property type="match status" value="1"/>
</dbReference>
<dbReference type="SMART" id="SM00053">
    <property type="entry name" value="DYNc"/>
    <property type="match status" value="1"/>
</dbReference>
<evidence type="ECO:0000256" key="3">
    <source>
        <dbReference type="ARBA" id="ARBA00023175"/>
    </source>
</evidence>
<evidence type="ECO:0000313" key="7">
    <source>
        <dbReference type="Proteomes" id="UP001172457"/>
    </source>
</evidence>
<dbReference type="Proteomes" id="UP001172457">
    <property type="component" value="Chromosome 2"/>
</dbReference>
<dbReference type="InterPro" id="IPR030381">
    <property type="entry name" value="G_DYNAMIN_dom"/>
</dbReference>
<dbReference type="PROSITE" id="PS51718">
    <property type="entry name" value="G_DYNAMIN_2"/>
    <property type="match status" value="1"/>
</dbReference>
<dbReference type="GO" id="GO:0003924">
    <property type="term" value="F:GTPase activity"/>
    <property type="evidence" value="ECO:0007669"/>
    <property type="project" value="InterPro"/>
</dbReference>
<evidence type="ECO:0000313" key="6">
    <source>
        <dbReference type="EMBL" id="KAJ9560935.1"/>
    </source>
</evidence>
<dbReference type="InterPro" id="IPR020850">
    <property type="entry name" value="GED_dom"/>
</dbReference>
<dbReference type="Gene3D" id="1.20.120.1240">
    <property type="entry name" value="Dynamin, middle domain"/>
    <property type="match status" value="1"/>
</dbReference>
<dbReference type="GO" id="GO:0005525">
    <property type="term" value="F:GTP binding"/>
    <property type="evidence" value="ECO:0007669"/>
    <property type="project" value="InterPro"/>
</dbReference>
<dbReference type="Pfam" id="PF02212">
    <property type="entry name" value="GED"/>
    <property type="match status" value="1"/>
</dbReference>